<proteinExistence type="predicted"/>
<dbReference type="InterPro" id="IPR000845">
    <property type="entry name" value="Nucleoside_phosphorylase_d"/>
</dbReference>
<keyword evidence="3" id="KW-1185">Reference proteome</keyword>
<dbReference type="EC" id="3.2.2.16" evidence="2"/>
<dbReference type="Pfam" id="PF01048">
    <property type="entry name" value="PNP_UDP_1"/>
    <property type="match status" value="1"/>
</dbReference>
<dbReference type="InterPro" id="IPR044580">
    <property type="entry name" value="MTAN"/>
</dbReference>
<feature type="domain" description="Nucleoside phosphorylase" evidence="1">
    <location>
        <begin position="4"/>
        <end position="227"/>
    </location>
</feature>
<comment type="caution">
    <text evidence="2">The sequence shown here is derived from an EMBL/GenBank/DDBJ whole genome shotgun (WGS) entry which is preliminary data.</text>
</comment>
<evidence type="ECO:0000313" key="2">
    <source>
        <dbReference type="EMBL" id="MET4757698.1"/>
    </source>
</evidence>
<keyword evidence="2" id="KW-0326">Glycosidase</keyword>
<dbReference type="SUPFAM" id="SSF53167">
    <property type="entry name" value="Purine and uridine phosphorylases"/>
    <property type="match status" value="1"/>
</dbReference>
<gene>
    <name evidence="2" type="ORF">V5J35_002890</name>
</gene>
<organism evidence="2 3">
    <name type="scientific">Endozoicomonas lisbonensis</name>
    <dbReference type="NCBI Taxonomy" id="3120522"/>
    <lineage>
        <taxon>Bacteria</taxon>
        <taxon>Pseudomonadati</taxon>
        <taxon>Pseudomonadota</taxon>
        <taxon>Gammaproteobacteria</taxon>
        <taxon>Oceanospirillales</taxon>
        <taxon>Endozoicomonadaceae</taxon>
        <taxon>Endozoicomonas</taxon>
    </lineage>
</organism>
<protein>
    <submittedName>
        <fullName evidence="2">5'-methylthioadenosine nucleosidase</fullName>
        <ecNumber evidence="2">3.2.2.16</ecNumber>
    </submittedName>
</protein>
<dbReference type="RefSeq" id="WP_354007833.1">
    <property type="nucleotide sequence ID" value="NZ_JBEWTA010000001.1"/>
</dbReference>
<evidence type="ECO:0000259" key="1">
    <source>
        <dbReference type="Pfam" id="PF01048"/>
    </source>
</evidence>
<dbReference type="InterPro" id="IPR035994">
    <property type="entry name" value="Nucleoside_phosphorylase_sf"/>
</dbReference>
<dbReference type="EMBL" id="JBEWTB010000002">
    <property type="protein sequence ID" value="MET4757698.1"/>
    <property type="molecule type" value="Genomic_DNA"/>
</dbReference>
<name>A0ABV2SIX1_9GAMM</name>
<reference evidence="2 3" key="1">
    <citation type="submission" date="2024-06" db="EMBL/GenBank/DDBJ databases">
        <title>Genomic Encyclopedia of Type Strains, Phase V (KMG-V): Genome sequencing to study the core and pangenomes of soil and plant-associated prokaryotes.</title>
        <authorList>
            <person name="Whitman W."/>
        </authorList>
    </citation>
    <scope>NUCLEOTIDE SEQUENCE [LARGE SCALE GENOMIC DNA]</scope>
    <source>
        <strain evidence="2 3">NE40</strain>
    </source>
</reference>
<keyword evidence="2" id="KW-0378">Hydrolase</keyword>
<dbReference type="Proteomes" id="UP001549366">
    <property type="component" value="Unassembled WGS sequence"/>
</dbReference>
<sequence length="241" mass="26414">MQRITMIVAMRQEAAPIIEHLNLSEVEMHDPMLTCQAFQGKYKDLDISLVVNGTDREYNVESVGTQPATITTLEAIRQFKPDLLINAGTCGAFKDKGSAIGDVYMGEKIRYFDRRIPLGEDYFAYGDGSYESKLAQDYATRLGLKGAVVCTGNSLDMSPTDEAILRQEPLVAKEMEAAAIAAVAKMYKTPLLAVKSVTDLVDEECTTAEQFLANLARASELLQQNVFKLLDALSNEAKSAA</sequence>
<dbReference type="Gene3D" id="3.40.50.1580">
    <property type="entry name" value="Nucleoside phosphorylase domain"/>
    <property type="match status" value="1"/>
</dbReference>
<dbReference type="PANTHER" id="PTHR46994">
    <property type="entry name" value="5'-METHYLTHIOADENOSINE/S-ADENOSYLHOMOCYSTEINE NUCLEOSIDASE 1"/>
    <property type="match status" value="1"/>
</dbReference>
<dbReference type="PANTHER" id="PTHR46994:SF1">
    <property type="entry name" value="5'-METHYLTHIOADENOSINE NUCLEOSIDASE"/>
    <property type="match status" value="1"/>
</dbReference>
<accession>A0ABV2SIX1</accession>
<dbReference type="GO" id="GO:0008930">
    <property type="term" value="F:methylthioadenosine nucleosidase activity"/>
    <property type="evidence" value="ECO:0007669"/>
    <property type="project" value="UniProtKB-EC"/>
</dbReference>
<evidence type="ECO:0000313" key="3">
    <source>
        <dbReference type="Proteomes" id="UP001549366"/>
    </source>
</evidence>